<reference evidence="1" key="1">
    <citation type="journal article" date="2023" name="G3 (Bethesda)">
        <title>Whole genome assemblies of Zophobas morio and Tenebrio molitor.</title>
        <authorList>
            <person name="Kaur S."/>
            <person name="Stinson S.A."/>
            <person name="diCenzo G.C."/>
        </authorList>
    </citation>
    <scope>NUCLEOTIDE SEQUENCE</scope>
    <source>
        <strain evidence="1">QUZm001</strain>
    </source>
</reference>
<evidence type="ECO:0000313" key="1">
    <source>
        <dbReference type="EMBL" id="KAJ3644813.1"/>
    </source>
</evidence>
<sequence length="108" mass="12208">MVKLRRYLAKSGGGRAYFQFHCNSSITCSRRCTFSKTQPLITLSVLAAAVEAAAKVESAPQGAPRAPVFPRRKYGRAKKRARIPPVLTHEMRPSRCFEIQIARFAEWR</sequence>
<keyword evidence="2" id="KW-1185">Reference proteome</keyword>
<evidence type="ECO:0000313" key="2">
    <source>
        <dbReference type="Proteomes" id="UP001168821"/>
    </source>
</evidence>
<gene>
    <name evidence="1" type="ORF">Zmor_022516</name>
</gene>
<proteinExistence type="predicted"/>
<comment type="caution">
    <text evidence="1">The sequence shown here is derived from an EMBL/GenBank/DDBJ whole genome shotgun (WGS) entry which is preliminary data.</text>
</comment>
<dbReference type="Proteomes" id="UP001168821">
    <property type="component" value="Unassembled WGS sequence"/>
</dbReference>
<dbReference type="AlphaFoldDB" id="A0AA38M6I9"/>
<protein>
    <submittedName>
        <fullName evidence="1">Uncharacterized protein</fullName>
    </submittedName>
</protein>
<name>A0AA38M6I9_9CUCU</name>
<organism evidence="1 2">
    <name type="scientific">Zophobas morio</name>
    <dbReference type="NCBI Taxonomy" id="2755281"/>
    <lineage>
        <taxon>Eukaryota</taxon>
        <taxon>Metazoa</taxon>
        <taxon>Ecdysozoa</taxon>
        <taxon>Arthropoda</taxon>
        <taxon>Hexapoda</taxon>
        <taxon>Insecta</taxon>
        <taxon>Pterygota</taxon>
        <taxon>Neoptera</taxon>
        <taxon>Endopterygota</taxon>
        <taxon>Coleoptera</taxon>
        <taxon>Polyphaga</taxon>
        <taxon>Cucujiformia</taxon>
        <taxon>Tenebrionidae</taxon>
        <taxon>Zophobas</taxon>
    </lineage>
</organism>
<accession>A0AA38M6I9</accession>
<dbReference type="EMBL" id="JALNTZ010000007">
    <property type="protein sequence ID" value="KAJ3644813.1"/>
    <property type="molecule type" value="Genomic_DNA"/>
</dbReference>